<evidence type="ECO:0000313" key="2">
    <source>
        <dbReference type="Proteomes" id="UP001145114"/>
    </source>
</evidence>
<evidence type="ECO:0000313" key="1">
    <source>
        <dbReference type="EMBL" id="KAJ1678157.1"/>
    </source>
</evidence>
<proteinExistence type="predicted"/>
<gene>
    <name evidence="1" type="ORF">EV182_004652</name>
</gene>
<accession>A0ACC1HNX8</accession>
<sequence>MFAILLLSVYVVADTQLLIDRAEHSPYGLDPVSGSLVLFSDFAQLLVRILVFLAERDQQRNTGRGPFRRSSSSSGSPNKGKRIERDDY</sequence>
<dbReference type="EMBL" id="JAMZIH010001478">
    <property type="protein sequence ID" value="KAJ1678157.1"/>
    <property type="molecule type" value="Genomic_DNA"/>
</dbReference>
<reference evidence="1" key="1">
    <citation type="submission" date="2022-06" db="EMBL/GenBank/DDBJ databases">
        <title>Phylogenomic reconstructions and comparative analyses of Kickxellomycotina fungi.</title>
        <authorList>
            <person name="Reynolds N.K."/>
            <person name="Stajich J.E."/>
            <person name="Barry K."/>
            <person name="Grigoriev I.V."/>
            <person name="Crous P."/>
            <person name="Smith M.E."/>
        </authorList>
    </citation>
    <scope>NUCLEOTIDE SEQUENCE</scope>
    <source>
        <strain evidence="1">RSA 2271</strain>
    </source>
</reference>
<dbReference type="Proteomes" id="UP001145114">
    <property type="component" value="Unassembled WGS sequence"/>
</dbReference>
<name>A0ACC1HNX8_9FUNG</name>
<protein>
    <submittedName>
        <fullName evidence="1">Uncharacterized protein</fullName>
    </submittedName>
</protein>
<keyword evidence="2" id="KW-1185">Reference proteome</keyword>
<organism evidence="1 2">
    <name type="scientific">Spiromyces aspiralis</name>
    <dbReference type="NCBI Taxonomy" id="68401"/>
    <lineage>
        <taxon>Eukaryota</taxon>
        <taxon>Fungi</taxon>
        <taxon>Fungi incertae sedis</taxon>
        <taxon>Zoopagomycota</taxon>
        <taxon>Kickxellomycotina</taxon>
        <taxon>Kickxellomycetes</taxon>
        <taxon>Kickxellales</taxon>
        <taxon>Kickxellaceae</taxon>
        <taxon>Spiromyces</taxon>
    </lineage>
</organism>
<comment type="caution">
    <text evidence="1">The sequence shown here is derived from an EMBL/GenBank/DDBJ whole genome shotgun (WGS) entry which is preliminary data.</text>
</comment>